<protein>
    <submittedName>
        <fullName evidence="2">NADP-binding protein</fullName>
    </submittedName>
</protein>
<dbReference type="InterPro" id="IPR016040">
    <property type="entry name" value="NAD(P)-bd_dom"/>
</dbReference>
<evidence type="ECO:0000313" key="3">
    <source>
        <dbReference type="Proteomes" id="UP000030653"/>
    </source>
</evidence>
<dbReference type="Pfam" id="PF13460">
    <property type="entry name" value="NAD_binding_10"/>
    <property type="match status" value="1"/>
</dbReference>
<sequence length="263" mass="28375">MPIDLSDASKAALEHIVQSLELTTNMRVLIVGAGGRLGLRVVDHLLTASNEVIAFVRSPSRFLSLLPEPLRTSPSLQVIEGDALSPSSLLSAIRDSNPDAVISSAGVPAFFPWQHSTFPGIGKAVAEACKEALGGGKRVWFVAGMFVCDRPGGGLLMDSTHIYTETRIVLTHLQTKCTDLNWAIVCPSLMYHGSPKPVEAAVNIPPHWPIPGWACRLPLIGFVLVSFATALGYALSYDSVAAWLVQDLEEERWRGKRVALKGL</sequence>
<dbReference type="HOGENOM" id="CLU_1057764_0_0_1"/>
<accession>M5G8F6</accession>
<name>M5G8F6_DACPD</name>
<proteinExistence type="predicted"/>
<organism evidence="2 3">
    <name type="scientific">Dacryopinax primogenitus (strain DJM 731)</name>
    <name type="common">Brown rot fungus</name>
    <dbReference type="NCBI Taxonomy" id="1858805"/>
    <lineage>
        <taxon>Eukaryota</taxon>
        <taxon>Fungi</taxon>
        <taxon>Dikarya</taxon>
        <taxon>Basidiomycota</taxon>
        <taxon>Agaricomycotina</taxon>
        <taxon>Dacrymycetes</taxon>
        <taxon>Dacrymycetales</taxon>
        <taxon>Dacrymycetaceae</taxon>
        <taxon>Dacryopinax</taxon>
    </lineage>
</organism>
<dbReference type="OMA" id="VARIPWI"/>
<dbReference type="RefSeq" id="XP_040631933.1">
    <property type="nucleotide sequence ID" value="XM_040768000.1"/>
</dbReference>
<evidence type="ECO:0000313" key="2">
    <source>
        <dbReference type="EMBL" id="EJU05039.1"/>
    </source>
</evidence>
<dbReference type="GeneID" id="63683062"/>
<dbReference type="AlphaFoldDB" id="M5G8F6"/>
<dbReference type="PANTHER" id="PTHR43355">
    <property type="entry name" value="FLAVIN REDUCTASE (NADPH)"/>
    <property type="match status" value="1"/>
</dbReference>
<dbReference type="GO" id="GO:0016646">
    <property type="term" value="F:oxidoreductase activity, acting on the CH-NH group of donors, NAD or NADP as acceptor"/>
    <property type="evidence" value="ECO:0007669"/>
    <property type="project" value="TreeGrafter"/>
</dbReference>
<dbReference type="InterPro" id="IPR051606">
    <property type="entry name" value="Polyketide_Oxido-like"/>
</dbReference>
<evidence type="ECO:0000259" key="1">
    <source>
        <dbReference type="Pfam" id="PF13460"/>
    </source>
</evidence>
<dbReference type="InterPro" id="IPR036291">
    <property type="entry name" value="NAD(P)-bd_dom_sf"/>
</dbReference>
<dbReference type="PANTHER" id="PTHR43355:SF7">
    <property type="entry name" value="NAD(P)-BINDING DOMAIN-CONTAINING PROTEIN"/>
    <property type="match status" value="1"/>
</dbReference>
<feature type="domain" description="NAD(P)-binding" evidence="1">
    <location>
        <begin position="32"/>
        <end position="197"/>
    </location>
</feature>
<gene>
    <name evidence="2" type="ORF">DACRYDRAFT_104928</name>
</gene>
<reference evidence="2 3" key="1">
    <citation type="journal article" date="2012" name="Science">
        <title>The Paleozoic origin of enzymatic lignin decomposition reconstructed from 31 fungal genomes.</title>
        <authorList>
            <person name="Floudas D."/>
            <person name="Binder M."/>
            <person name="Riley R."/>
            <person name="Barry K."/>
            <person name="Blanchette R.A."/>
            <person name="Henrissat B."/>
            <person name="Martinez A.T."/>
            <person name="Otillar R."/>
            <person name="Spatafora J.W."/>
            <person name="Yadav J.S."/>
            <person name="Aerts A."/>
            <person name="Benoit I."/>
            <person name="Boyd A."/>
            <person name="Carlson A."/>
            <person name="Copeland A."/>
            <person name="Coutinho P.M."/>
            <person name="de Vries R.P."/>
            <person name="Ferreira P."/>
            <person name="Findley K."/>
            <person name="Foster B."/>
            <person name="Gaskell J."/>
            <person name="Glotzer D."/>
            <person name="Gorecki P."/>
            <person name="Heitman J."/>
            <person name="Hesse C."/>
            <person name="Hori C."/>
            <person name="Igarashi K."/>
            <person name="Jurgens J.A."/>
            <person name="Kallen N."/>
            <person name="Kersten P."/>
            <person name="Kohler A."/>
            <person name="Kuees U."/>
            <person name="Kumar T.K.A."/>
            <person name="Kuo A."/>
            <person name="LaButti K."/>
            <person name="Larrondo L.F."/>
            <person name="Lindquist E."/>
            <person name="Ling A."/>
            <person name="Lombard V."/>
            <person name="Lucas S."/>
            <person name="Lundell T."/>
            <person name="Martin R."/>
            <person name="McLaughlin D.J."/>
            <person name="Morgenstern I."/>
            <person name="Morin E."/>
            <person name="Murat C."/>
            <person name="Nagy L.G."/>
            <person name="Nolan M."/>
            <person name="Ohm R.A."/>
            <person name="Patyshakuliyeva A."/>
            <person name="Rokas A."/>
            <person name="Ruiz-Duenas F.J."/>
            <person name="Sabat G."/>
            <person name="Salamov A."/>
            <person name="Samejima M."/>
            <person name="Schmutz J."/>
            <person name="Slot J.C."/>
            <person name="St John F."/>
            <person name="Stenlid J."/>
            <person name="Sun H."/>
            <person name="Sun S."/>
            <person name="Syed K."/>
            <person name="Tsang A."/>
            <person name="Wiebenga A."/>
            <person name="Young D."/>
            <person name="Pisabarro A."/>
            <person name="Eastwood D.C."/>
            <person name="Martin F."/>
            <person name="Cullen D."/>
            <person name="Grigoriev I.V."/>
            <person name="Hibbett D.S."/>
        </authorList>
    </citation>
    <scope>NUCLEOTIDE SEQUENCE [LARGE SCALE GENOMIC DNA]</scope>
    <source>
        <strain evidence="2 3">DJM-731 SS1</strain>
    </source>
</reference>
<dbReference type="EMBL" id="JH795857">
    <property type="protein sequence ID" value="EJU05039.1"/>
    <property type="molecule type" value="Genomic_DNA"/>
</dbReference>
<dbReference type="Gene3D" id="3.40.50.720">
    <property type="entry name" value="NAD(P)-binding Rossmann-like Domain"/>
    <property type="match status" value="1"/>
</dbReference>
<dbReference type="STRING" id="1858805.M5G8F6"/>
<keyword evidence="3" id="KW-1185">Reference proteome</keyword>
<dbReference type="OrthoDB" id="10254221at2759"/>
<dbReference type="SUPFAM" id="SSF51735">
    <property type="entry name" value="NAD(P)-binding Rossmann-fold domains"/>
    <property type="match status" value="1"/>
</dbReference>
<dbReference type="Proteomes" id="UP000030653">
    <property type="component" value="Unassembled WGS sequence"/>
</dbReference>